<evidence type="ECO:0000313" key="1">
    <source>
        <dbReference type="EMBL" id="SVA84711.1"/>
    </source>
</evidence>
<accession>A0A381Z704</accession>
<protein>
    <recommendedName>
        <fullName evidence="2">Metallo-beta-lactamase domain-containing protein</fullName>
    </recommendedName>
</protein>
<feature type="non-terminal residue" evidence="1">
    <location>
        <position position="1"/>
    </location>
</feature>
<reference evidence="1" key="1">
    <citation type="submission" date="2018-05" db="EMBL/GenBank/DDBJ databases">
        <authorList>
            <person name="Lanie J.A."/>
            <person name="Ng W.-L."/>
            <person name="Kazmierczak K.M."/>
            <person name="Andrzejewski T.M."/>
            <person name="Davidsen T.M."/>
            <person name="Wayne K.J."/>
            <person name="Tettelin H."/>
            <person name="Glass J.I."/>
            <person name="Rusch D."/>
            <person name="Podicherti R."/>
            <person name="Tsui H.-C.T."/>
            <person name="Winkler M.E."/>
        </authorList>
    </citation>
    <scope>NUCLEOTIDE SEQUENCE</scope>
</reference>
<dbReference type="Gene3D" id="3.60.15.10">
    <property type="entry name" value="Ribonuclease Z/Hydroxyacylglutathione hydrolase-like"/>
    <property type="match status" value="1"/>
</dbReference>
<dbReference type="EMBL" id="UINC01020095">
    <property type="protein sequence ID" value="SVA84711.1"/>
    <property type="molecule type" value="Genomic_DNA"/>
</dbReference>
<dbReference type="AlphaFoldDB" id="A0A381Z704"/>
<organism evidence="1">
    <name type="scientific">marine metagenome</name>
    <dbReference type="NCBI Taxonomy" id="408172"/>
    <lineage>
        <taxon>unclassified sequences</taxon>
        <taxon>metagenomes</taxon>
        <taxon>ecological metagenomes</taxon>
    </lineage>
</organism>
<sequence length="52" mass="5703">FNVEEAVEVAAKVGAERTYLVHLTHRVSHQELTEGLPDGVLPAYDGLCIEIL</sequence>
<dbReference type="SUPFAM" id="SSF56281">
    <property type="entry name" value="Metallo-hydrolase/oxidoreductase"/>
    <property type="match status" value="1"/>
</dbReference>
<dbReference type="InterPro" id="IPR036866">
    <property type="entry name" value="RibonucZ/Hydroxyglut_hydro"/>
</dbReference>
<evidence type="ECO:0008006" key="2">
    <source>
        <dbReference type="Google" id="ProtNLM"/>
    </source>
</evidence>
<proteinExistence type="predicted"/>
<name>A0A381Z704_9ZZZZ</name>
<gene>
    <name evidence="1" type="ORF">METZ01_LOCUS137565</name>
</gene>